<feature type="non-terminal residue" evidence="2">
    <location>
        <position position="1"/>
    </location>
</feature>
<organism evidence="2 3">
    <name type="scientific">Lunasporangiospora selenospora</name>
    <dbReference type="NCBI Taxonomy" id="979761"/>
    <lineage>
        <taxon>Eukaryota</taxon>
        <taxon>Fungi</taxon>
        <taxon>Fungi incertae sedis</taxon>
        <taxon>Mucoromycota</taxon>
        <taxon>Mortierellomycotina</taxon>
        <taxon>Mortierellomycetes</taxon>
        <taxon>Mortierellales</taxon>
        <taxon>Mortierellaceae</taxon>
        <taxon>Lunasporangiospora</taxon>
    </lineage>
</organism>
<dbReference type="OrthoDB" id="2446782at2759"/>
<feature type="compositionally biased region" description="Basic and acidic residues" evidence="1">
    <location>
        <begin position="29"/>
        <end position="41"/>
    </location>
</feature>
<proteinExistence type="predicted"/>
<dbReference type="AlphaFoldDB" id="A0A9P6FVM0"/>
<comment type="caution">
    <text evidence="2">The sequence shown here is derived from an EMBL/GenBank/DDBJ whole genome shotgun (WGS) entry which is preliminary data.</text>
</comment>
<dbReference type="EMBL" id="JAABOA010001011">
    <property type="protein sequence ID" value="KAF9582547.1"/>
    <property type="molecule type" value="Genomic_DNA"/>
</dbReference>
<keyword evidence="3" id="KW-1185">Reference proteome</keyword>
<feature type="region of interest" description="Disordered" evidence="1">
    <location>
        <begin position="23"/>
        <end position="44"/>
    </location>
</feature>
<accession>A0A9P6FVM0</accession>
<name>A0A9P6FVM0_9FUNG</name>
<dbReference type="Proteomes" id="UP000780801">
    <property type="component" value="Unassembled WGS sequence"/>
</dbReference>
<sequence length="83" mass="9536">IWGQRCKTTVEWEKSIRITAVRKRAGRRNGAEDHQLSRSDFSDLNNPLRLKPDLKEAYEVADETVLSYAMGKTKLNVMERLGS</sequence>
<evidence type="ECO:0000313" key="3">
    <source>
        <dbReference type="Proteomes" id="UP000780801"/>
    </source>
</evidence>
<protein>
    <submittedName>
        <fullName evidence="2">Uncharacterized protein</fullName>
    </submittedName>
</protein>
<evidence type="ECO:0000256" key="1">
    <source>
        <dbReference type="SAM" id="MobiDB-lite"/>
    </source>
</evidence>
<reference evidence="2" key="1">
    <citation type="journal article" date="2020" name="Fungal Divers.">
        <title>Resolving the Mortierellaceae phylogeny through synthesis of multi-gene phylogenetics and phylogenomics.</title>
        <authorList>
            <person name="Vandepol N."/>
            <person name="Liber J."/>
            <person name="Desiro A."/>
            <person name="Na H."/>
            <person name="Kennedy M."/>
            <person name="Barry K."/>
            <person name="Grigoriev I.V."/>
            <person name="Miller A.N."/>
            <person name="O'Donnell K."/>
            <person name="Stajich J.E."/>
            <person name="Bonito G."/>
        </authorList>
    </citation>
    <scope>NUCLEOTIDE SEQUENCE</scope>
    <source>
        <strain evidence="2">KOD1015</strain>
    </source>
</reference>
<evidence type="ECO:0000313" key="2">
    <source>
        <dbReference type="EMBL" id="KAF9582547.1"/>
    </source>
</evidence>
<gene>
    <name evidence="2" type="ORF">BGW38_000079</name>
</gene>